<comment type="caution">
    <text evidence="2">The sequence shown here is derived from an EMBL/GenBank/DDBJ whole genome shotgun (WGS) entry which is preliminary data.</text>
</comment>
<dbReference type="AlphaFoldDB" id="A0A9W9Z7J0"/>
<keyword evidence="1" id="KW-0175">Coiled coil</keyword>
<keyword evidence="3" id="KW-1185">Reference proteome</keyword>
<protein>
    <submittedName>
        <fullName evidence="2">Uncharacterized protein</fullName>
    </submittedName>
</protein>
<evidence type="ECO:0000313" key="3">
    <source>
        <dbReference type="Proteomes" id="UP001163046"/>
    </source>
</evidence>
<proteinExistence type="predicted"/>
<accession>A0A9W9Z7J0</accession>
<dbReference type="Proteomes" id="UP001163046">
    <property type="component" value="Unassembled WGS sequence"/>
</dbReference>
<gene>
    <name evidence="2" type="ORF">OS493_038471</name>
</gene>
<feature type="coiled-coil region" evidence="1">
    <location>
        <begin position="12"/>
        <end position="204"/>
    </location>
</feature>
<sequence>MERKVEDILTQLNEVSTECSTLKSAKKALEEKMHELEKKIEELAEESCDRKMAKEKLEDELSEKKRAAEGIEFTNSMLKSTCFMLENQVEELEIINEDFEEKQLQWNIARNELEQKREKSDCELVDAQRSLEQEKTVRSGADEKVAKLQEALKEVQKMHINEVDEMNAQLERQRERTEELTEALNEAKTKSGMAQLDIKSLERKLQLGIEDDNKLQIEVERLNNHTSKLKASTQL</sequence>
<reference evidence="2" key="1">
    <citation type="submission" date="2023-01" db="EMBL/GenBank/DDBJ databases">
        <title>Genome assembly of the deep-sea coral Lophelia pertusa.</title>
        <authorList>
            <person name="Herrera S."/>
            <person name="Cordes E."/>
        </authorList>
    </citation>
    <scope>NUCLEOTIDE SEQUENCE</scope>
    <source>
        <strain evidence="2">USNM1676648</strain>
        <tissue evidence="2">Polyp</tissue>
    </source>
</reference>
<name>A0A9W9Z7J0_9CNID</name>
<evidence type="ECO:0000313" key="2">
    <source>
        <dbReference type="EMBL" id="KAJ7375844.1"/>
    </source>
</evidence>
<evidence type="ECO:0000256" key="1">
    <source>
        <dbReference type="SAM" id="Coils"/>
    </source>
</evidence>
<dbReference type="EMBL" id="MU826448">
    <property type="protein sequence ID" value="KAJ7375844.1"/>
    <property type="molecule type" value="Genomic_DNA"/>
</dbReference>
<organism evidence="2 3">
    <name type="scientific">Desmophyllum pertusum</name>
    <dbReference type="NCBI Taxonomy" id="174260"/>
    <lineage>
        <taxon>Eukaryota</taxon>
        <taxon>Metazoa</taxon>
        <taxon>Cnidaria</taxon>
        <taxon>Anthozoa</taxon>
        <taxon>Hexacorallia</taxon>
        <taxon>Scleractinia</taxon>
        <taxon>Caryophylliina</taxon>
        <taxon>Caryophylliidae</taxon>
        <taxon>Desmophyllum</taxon>
    </lineage>
</organism>